<feature type="region of interest" description="Disordered" evidence="7">
    <location>
        <begin position="253"/>
        <end position="277"/>
    </location>
</feature>
<dbReference type="Gene3D" id="3.40.1190.20">
    <property type="match status" value="1"/>
</dbReference>
<evidence type="ECO:0000256" key="2">
    <source>
        <dbReference type="ARBA" id="ARBA00012135"/>
    </source>
</evidence>
<dbReference type="InterPro" id="IPR029056">
    <property type="entry name" value="Ribokinase-like"/>
</dbReference>
<dbReference type="EMBL" id="CP170721">
    <property type="protein sequence ID" value="XIA17841.1"/>
    <property type="molecule type" value="Genomic_DNA"/>
</dbReference>
<reference evidence="9" key="1">
    <citation type="submission" date="2024-10" db="EMBL/GenBank/DDBJ databases">
        <authorList>
            <person name="Lesea H.P."/>
            <person name="Kuehl J.V."/>
            <person name="Chandonia J.-M."/>
        </authorList>
    </citation>
    <scope>NUCLEOTIDE SEQUENCE</scope>
    <source>
        <strain evidence="9">FW102-FHT14D07</strain>
    </source>
</reference>
<evidence type="ECO:0000256" key="5">
    <source>
        <dbReference type="ARBA" id="ARBA00022777"/>
    </source>
</evidence>
<keyword evidence="4" id="KW-0547">Nucleotide-binding</keyword>
<dbReference type="PANTHER" id="PTHR20858:SF17">
    <property type="entry name" value="HYDROXYMETHYLPYRIMIDINE_PHOSPHOMETHYLPYRIMIDINE KINASE THI20-RELATED"/>
    <property type="match status" value="1"/>
</dbReference>
<gene>
    <name evidence="9" type="primary">thiD</name>
    <name evidence="9" type="ORF">ACFYG5_14920</name>
</gene>
<evidence type="ECO:0000256" key="7">
    <source>
        <dbReference type="SAM" id="MobiDB-lite"/>
    </source>
</evidence>
<dbReference type="RefSeq" id="WP_395121041.1">
    <property type="nucleotide sequence ID" value="NZ_CP170721.1"/>
</dbReference>
<evidence type="ECO:0000259" key="8">
    <source>
        <dbReference type="Pfam" id="PF08543"/>
    </source>
</evidence>
<dbReference type="CDD" id="cd01169">
    <property type="entry name" value="HMPP_kinase"/>
    <property type="match status" value="1"/>
</dbReference>
<evidence type="ECO:0000256" key="6">
    <source>
        <dbReference type="ARBA" id="ARBA00022840"/>
    </source>
</evidence>
<dbReference type="EC" id="2.7.1.49" evidence="2"/>
<dbReference type="FunFam" id="3.40.1190.20:FF:000003">
    <property type="entry name" value="Phosphomethylpyrimidine kinase ThiD"/>
    <property type="match status" value="1"/>
</dbReference>
<dbReference type="InterPro" id="IPR013749">
    <property type="entry name" value="PM/HMP-P_kinase-1"/>
</dbReference>
<keyword evidence="5 9" id="KW-0418">Kinase</keyword>
<evidence type="ECO:0000313" key="9">
    <source>
        <dbReference type="EMBL" id="XIA17841.1"/>
    </source>
</evidence>
<keyword evidence="6" id="KW-0067">ATP-binding</keyword>
<proteinExistence type="predicted"/>
<protein>
    <recommendedName>
        <fullName evidence="2">hydroxymethylpyrimidine kinase</fullName>
        <ecNumber evidence="2">2.7.1.49</ecNumber>
    </recommendedName>
</protein>
<organism evidence="9">
    <name type="scientific">Rhodanobacter sp. FW102-FHT14D07</name>
    <dbReference type="NCBI Taxonomy" id="3351462"/>
    <lineage>
        <taxon>Bacteria</taxon>
        <taxon>Pseudomonadati</taxon>
        <taxon>Pseudomonadota</taxon>
        <taxon>Gammaproteobacteria</taxon>
        <taxon>Lysobacterales</taxon>
        <taxon>Rhodanobacteraceae</taxon>
        <taxon>Rhodanobacter</taxon>
    </lineage>
</organism>
<dbReference type="GO" id="GO:0005524">
    <property type="term" value="F:ATP binding"/>
    <property type="evidence" value="ECO:0007669"/>
    <property type="project" value="UniProtKB-KW"/>
</dbReference>
<comment type="pathway">
    <text evidence="1">Cofactor biosynthesis; thiamine diphosphate biosynthesis.</text>
</comment>
<name>A0AB74UNQ7_9GAMM</name>
<dbReference type="GO" id="GO:0009228">
    <property type="term" value="P:thiamine biosynthetic process"/>
    <property type="evidence" value="ECO:0007669"/>
    <property type="project" value="InterPro"/>
</dbReference>
<dbReference type="PANTHER" id="PTHR20858">
    <property type="entry name" value="PHOSPHOMETHYLPYRIMIDINE KINASE"/>
    <property type="match status" value="1"/>
</dbReference>
<evidence type="ECO:0000256" key="3">
    <source>
        <dbReference type="ARBA" id="ARBA00022679"/>
    </source>
</evidence>
<dbReference type="GO" id="GO:0005829">
    <property type="term" value="C:cytosol"/>
    <property type="evidence" value="ECO:0007669"/>
    <property type="project" value="TreeGrafter"/>
</dbReference>
<evidence type="ECO:0000256" key="1">
    <source>
        <dbReference type="ARBA" id="ARBA00004948"/>
    </source>
</evidence>
<dbReference type="GO" id="GO:0008902">
    <property type="term" value="F:hydroxymethylpyrimidine kinase activity"/>
    <property type="evidence" value="ECO:0007669"/>
    <property type="project" value="UniProtKB-EC"/>
</dbReference>
<feature type="domain" description="Pyridoxamine kinase/Phosphomethylpyrimidine kinase" evidence="8">
    <location>
        <begin position="19"/>
        <end position="251"/>
    </location>
</feature>
<keyword evidence="3 9" id="KW-0808">Transferase</keyword>
<dbReference type="GO" id="GO:0008972">
    <property type="term" value="F:phosphomethylpyrimidine kinase activity"/>
    <property type="evidence" value="ECO:0007669"/>
    <property type="project" value="InterPro"/>
</dbReference>
<dbReference type="InterPro" id="IPR004399">
    <property type="entry name" value="HMP/HMP-P_kinase_dom"/>
</dbReference>
<sequence length="277" mass="28306">MTPRRMPPPVSVLSIAGSDSCGGAGIQADLKTLAAFGVDGATVVTAVTAQNANGIRAIQVMSAAMVRAQLESVFEAMDIRAVKLGMLANAEIVAVAAEHLQCRRSSFVVLDPVLHASSGTRLLDAEALELLRARLLPQVDCLTPNLAEAATLLGTSCAGSESDMAAQGRALLALGPHAVLMKGGHAALPEAVDLLVTGEGTQRFAAPWVAARRLHGTGCMLAAGIAANVARGYPLGDAVCRAKAHVRAVLVGRQHRPSASQPAGNEARGGSDQSMGA</sequence>
<evidence type="ECO:0000256" key="4">
    <source>
        <dbReference type="ARBA" id="ARBA00022741"/>
    </source>
</evidence>
<dbReference type="AlphaFoldDB" id="A0AB74UNQ7"/>
<accession>A0AB74UNQ7</accession>
<dbReference type="Pfam" id="PF08543">
    <property type="entry name" value="Phos_pyr_kin"/>
    <property type="match status" value="1"/>
</dbReference>
<dbReference type="SUPFAM" id="SSF53613">
    <property type="entry name" value="Ribokinase-like"/>
    <property type="match status" value="1"/>
</dbReference>
<dbReference type="NCBIfam" id="TIGR00097">
    <property type="entry name" value="HMP-P_kinase"/>
    <property type="match status" value="1"/>
</dbReference>